<dbReference type="GO" id="GO:0009897">
    <property type="term" value="C:external side of plasma membrane"/>
    <property type="evidence" value="ECO:0007669"/>
    <property type="project" value="TreeGrafter"/>
</dbReference>
<evidence type="ECO:0000256" key="7">
    <source>
        <dbReference type="ARBA" id="ARBA00022753"/>
    </source>
</evidence>
<feature type="domain" description="Ig-like" evidence="20">
    <location>
        <begin position="245"/>
        <end position="332"/>
    </location>
</feature>
<evidence type="ECO:0000256" key="10">
    <source>
        <dbReference type="ARBA" id="ARBA00023157"/>
    </source>
</evidence>
<dbReference type="Pfam" id="PF07654">
    <property type="entry name" value="C1-set"/>
    <property type="match status" value="1"/>
</dbReference>
<dbReference type="Gene3D" id="2.60.40.10">
    <property type="entry name" value="Immunoglobulins"/>
    <property type="match status" value="1"/>
</dbReference>
<evidence type="ECO:0000256" key="2">
    <source>
        <dbReference type="ARBA" id="ARBA00004608"/>
    </source>
</evidence>
<dbReference type="AlphaFoldDB" id="A0A6P5LNI1"/>
<evidence type="ECO:0000313" key="22">
    <source>
        <dbReference type="RefSeq" id="XP_020859003.1"/>
    </source>
</evidence>
<sequence>MEAQPLPLLSYLGSLLPLTPPGKSIQIHTQTGIQTDERLRMGRPSSKPQGLPLLLLLLFLPGLRVLSAEAPSLFYQLTAVSVAPQGTPKFWASGWLGPQLFLTYNSGGNAEPWGAWRWEPQEPWFWEKETWYLKTQERLLQEALRLSKKQGAHTFQGLVGCQLKTDNSSQHTARYALDGADLLTFDPVHRVWVGDTVEAQNVKKNWANESQRAEKDAEFLLITCPEKLKSHLEKGRGNFQWKEAPEVRVGGHVGPGSTWSTLTCQAFSFFPPELKLTFLREGKPESEHAKGVEPWPNGDGAFHSRGTLMVPFGDEALYSCMVQHPALARAITVNFEASGGLPLPIRVSLVAGSLLFLASLVAVVAWVVIYRKREGRPAPWIFRQRAADDVGSLLSAPGSAQDSSP</sequence>
<evidence type="ECO:0000256" key="14">
    <source>
        <dbReference type="ARBA" id="ARBA00040486"/>
    </source>
</evidence>
<dbReference type="PANTHER" id="PTHR16675">
    <property type="entry name" value="MHC CLASS I-RELATED"/>
    <property type="match status" value="1"/>
</dbReference>
<gene>
    <name evidence="22" type="primary">FCGRT</name>
</gene>
<evidence type="ECO:0000256" key="17">
    <source>
        <dbReference type="ARBA" id="ARBA00046029"/>
    </source>
</evidence>
<reference evidence="22" key="1">
    <citation type="submission" date="2025-08" db="UniProtKB">
        <authorList>
            <consortium name="RefSeq"/>
        </authorList>
    </citation>
    <scope>IDENTIFICATION</scope>
    <source>
        <tissue evidence="22">Spleen</tissue>
    </source>
</reference>
<dbReference type="InterPro" id="IPR013783">
    <property type="entry name" value="Ig-like_fold"/>
</dbReference>
<keyword evidence="9 19" id="KW-0472">Membrane</keyword>
<dbReference type="InterPro" id="IPR011161">
    <property type="entry name" value="MHC_I-like_Ag-recog"/>
</dbReference>
<keyword evidence="10" id="KW-1015">Disulfide bond</keyword>
<name>A0A6P5LNI1_PHACI</name>
<dbReference type="SUPFAM" id="SSF48726">
    <property type="entry name" value="Immunoglobulin"/>
    <property type="match status" value="1"/>
</dbReference>
<dbReference type="InterPro" id="IPR007110">
    <property type="entry name" value="Ig-like_dom"/>
</dbReference>
<dbReference type="InterPro" id="IPR036179">
    <property type="entry name" value="Ig-like_dom_sf"/>
</dbReference>
<comment type="function">
    <text evidence="17">Cell surface receptor that transfers passive humoral immunity from the mother to the newborn. Binds to the Fc region of monomeric immunoglobulin gamma and mediates its selective uptake from milk. IgG in the milk is bound at the apical surface of the intestinal epithelium. The resultant FcRn-IgG complexes are transcytosed across the intestinal epithelium and IgG is released from FcRn into blood or tissue fluids. Throughout life, contributes to effective humoral immunity by recycling IgG and extending its half-life in the circulation. Mechanistically, monomeric IgG binding to FcRn in acidic endosomes of endothelial and hematopoietic cells recycles IgG to the cell surface where it is released into the circulation. In addition of IgG, regulates homeostasis of the other most abundant circulating protein albumin/ALB.</text>
</comment>
<dbReference type="CTD" id="2217"/>
<evidence type="ECO:0000256" key="3">
    <source>
        <dbReference type="ARBA" id="ARBA00008637"/>
    </source>
</evidence>
<evidence type="ECO:0000256" key="8">
    <source>
        <dbReference type="ARBA" id="ARBA00022989"/>
    </source>
</evidence>
<dbReference type="FunCoup" id="A0A6P5LNI1">
    <property type="interactions" value="45"/>
</dbReference>
<dbReference type="SUPFAM" id="SSF54452">
    <property type="entry name" value="MHC antigen-recognition domain"/>
    <property type="match status" value="1"/>
</dbReference>
<keyword evidence="4" id="KW-1003">Cell membrane</keyword>
<evidence type="ECO:0000256" key="11">
    <source>
        <dbReference type="ARBA" id="ARBA00023170"/>
    </source>
</evidence>
<keyword evidence="13" id="KW-0393">Immunoglobulin domain</keyword>
<dbReference type="Gene3D" id="3.30.500.10">
    <property type="entry name" value="MHC class I-like antigen recognition-like"/>
    <property type="match status" value="1"/>
</dbReference>
<evidence type="ECO:0000259" key="20">
    <source>
        <dbReference type="PROSITE" id="PS50835"/>
    </source>
</evidence>
<dbReference type="SMART" id="SM00407">
    <property type="entry name" value="IGc1"/>
    <property type="match status" value="1"/>
</dbReference>
<dbReference type="FunFam" id="3.30.500.10:FF:000003">
    <property type="entry name" value="IgG receptor FcRn large subunit p51"/>
    <property type="match status" value="1"/>
</dbReference>
<dbReference type="InterPro" id="IPR037055">
    <property type="entry name" value="MHC_I-like_Ag-recog_sf"/>
</dbReference>
<comment type="subcellular location">
    <subcellularLocation>
        <location evidence="1">Cell membrane</location>
        <topology evidence="1">Single-pass type I membrane protein</topology>
    </subcellularLocation>
    <subcellularLocation>
        <location evidence="2">Endosome membrane</location>
    </subcellularLocation>
</comment>
<evidence type="ECO:0000256" key="9">
    <source>
        <dbReference type="ARBA" id="ARBA00023136"/>
    </source>
</evidence>
<dbReference type="InterPro" id="IPR011162">
    <property type="entry name" value="MHC_I/II-like_Ag-recog"/>
</dbReference>
<dbReference type="GeneID" id="110219737"/>
<evidence type="ECO:0000256" key="12">
    <source>
        <dbReference type="ARBA" id="ARBA00023180"/>
    </source>
</evidence>
<comment type="subunit">
    <text evidence="18">FcRn complex consists of two subunits: p51, and p14 which is equivalent to beta-2-microglobulin. It forms an MHC class I-like heterodimer. Interacts with albumin/ALB; this interaction regulates ALB homeostasis.</text>
</comment>
<feature type="transmembrane region" description="Helical" evidence="19">
    <location>
        <begin position="347"/>
        <end position="369"/>
    </location>
</feature>
<keyword evidence="11 22" id="KW-0675">Receptor</keyword>
<dbReference type="InterPro" id="IPR050208">
    <property type="entry name" value="MHC_class-I_related"/>
</dbReference>
<keyword evidence="12" id="KW-0325">Glycoprotein</keyword>
<evidence type="ECO:0000313" key="21">
    <source>
        <dbReference type="Proteomes" id="UP000515140"/>
    </source>
</evidence>
<dbReference type="InterPro" id="IPR003597">
    <property type="entry name" value="Ig_C1-set"/>
</dbReference>
<keyword evidence="6" id="KW-0732">Signal</keyword>
<evidence type="ECO:0000256" key="15">
    <source>
        <dbReference type="ARBA" id="ARBA00041280"/>
    </source>
</evidence>
<dbReference type="GO" id="GO:0005615">
    <property type="term" value="C:extracellular space"/>
    <property type="evidence" value="ECO:0007669"/>
    <property type="project" value="TreeGrafter"/>
</dbReference>
<evidence type="ECO:0000256" key="6">
    <source>
        <dbReference type="ARBA" id="ARBA00022729"/>
    </source>
</evidence>
<evidence type="ECO:0000256" key="19">
    <source>
        <dbReference type="SAM" id="Phobius"/>
    </source>
</evidence>
<comment type="similarity">
    <text evidence="3">Belongs to the immunoglobulin superfamily.</text>
</comment>
<dbReference type="GO" id="GO:0006955">
    <property type="term" value="P:immune response"/>
    <property type="evidence" value="ECO:0007669"/>
    <property type="project" value="TreeGrafter"/>
</dbReference>
<keyword evidence="7" id="KW-0967">Endosome</keyword>
<evidence type="ECO:0000256" key="16">
    <source>
        <dbReference type="ARBA" id="ARBA00041407"/>
    </source>
</evidence>
<dbReference type="PANTHER" id="PTHR16675:SF3">
    <property type="entry name" value="IGG RECEPTOR FCRN LARGE SUBUNIT P51"/>
    <property type="match status" value="1"/>
</dbReference>
<dbReference type="RefSeq" id="XP_020859003.1">
    <property type="nucleotide sequence ID" value="XM_021003344.1"/>
</dbReference>
<evidence type="ECO:0000256" key="18">
    <source>
        <dbReference type="ARBA" id="ARBA00046902"/>
    </source>
</evidence>
<proteinExistence type="inferred from homology"/>
<dbReference type="GO" id="GO:0030881">
    <property type="term" value="F:beta-2-microglobulin binding"/>
    <property type="evidence" value="ECO:0007669"/>
    <property type="project" value="TreeGrafter"/>
</dbReference>
<keyword evidence="8 19" id="KW-1133">Transmembrane helix</keyword>
<evidence type="ECO:0000256" key="5">
    <source>
        <dbReference type="ARBA" id="ARBA00022692"/>
    </source>
</evidence>
<dbReference type="InterPro" id="IPR003006">
    <property type="entry name" value="Ig/MHC_CS"/>
</dbReference>
<dbReference type="GO" id="GO:0010008">
    <property type="term" value="C:endosome membrane"/>
    <property type="evidence" value="ECO:0007669"/>
    <property type="project" value="UniProtKB-SubCell"/>
</dbReference>
<protein>
    <recommendedName>
        <fullName evidence="14">IgG receptor FcRn large subunit p51</fullName>
    </recommendedName>
    <alternativeName>
        <fullName evidence="16">IgG Fc fragment receptor transporter alpha chain</fullName>
    </alternativeName>
    <alternativeName>
        <fullName evidence="15">Neonatal Fc receptor</fullName>
    </alternativeName>
</protein>
<dbReference type="InParanoid" id="A0A6P5LNI1"/>
<evidence type="ECO:0000256" key="13">
    <source>
        <dbReference type="ARBA" id="ARBA00023319"/>
    </source>
</evidence>
<dbReference type="Pfam" id="PF00129">
    <property type="entry name" value="MHC_I"/>
    <property type="match status" value="1"/>
</dbReference>
<keyword evidence="5 19" id="KW-0812">Transmembrane</keyword>
<evidence type="ECO:0000256" key="1">
    <source>
        <dbReference type="ARBA" id="ARBA00004251"/>
    </source>
</evidence>
<organism evidence="21 22">
    <name type="scientific">Phascolarctos cinereus</name>
    <name type="common">Koala</name>
    <dbReference type="NCBI Taxonomy" id="38626"/>
    <lineage>
        <taxon>Eukaryota</taxon>
        <taxon>Metazoa</taxon>
        <taxon>Chordata</taxon>
        <taxon>Craniata</taxon>
        <taxon>Vertebrata</taxon>
        <taxon>Euteleostomi</taxon>
        <taxon>Mammalia</taxon>
        <taxon>Metatheria</taxon>
        <taxon>Diprotodontia</taxon>
        <taxon>Phascolarctidae</taxon>
        <taxon>Phascolarctos</taxon>
    </lineage>
</organism>
<dbReference type="CDD" id="cd07698">
    <property type="entry name" value="IgC1_MHC_I_alpha3"/>
    <property type="match status" value="1"/>
</dbReference>
<evidence type="ECO:0000256" key="4">
    <source>
        <dbReference type="ARBA" id="ARBA00022475"/>
    </source>
</evidence>
<dbReference type="Proteomes" id="UP000515140">
    <property type="component" value="Unplaced"/>
</dbReference>
<accession>A0A6P5LNI1</accession>
<dbReference type="PROSITE" id="PS50835">
    <property type="entry name" value="IG_LIKE"/>
    <property type="match status" value="1"/>
</dbReference>
<keyword evidence="21" id="KW-1185">Reference proteome</keyword>
<dbReference type="PROSITE" id="PS00290">
    <property type="entry name" value="IG_MHC"/>
    <property type="match status" value="1"/>
</dbReference>